<keyword evidence="1" id="KW-1133">Transmembrane helix</keyword>
<evidence type="ECO:0000313" key="2">
    <source>
        <dbReference type="EMBL" id="MFB9903179.1"/>
    </source>
</evidence>
<comment type="caution">
    <text evidence="2">The sequence shown here is derived from an EMBL/GenBank/DDBJ whole genome shotgun (WGS) entry which is preliminary data.</text>
</comment>
<dbReference type="EMBL" id="JBHLZU010000003">
    <property type="protein sequence ID" value="MFB9903179.1"/>
    <property type="molecule type" value="Genomic_DNA"/>
</dbReference>
<proteinExistence type="predicted"/>
<reference evidence="2 3" key="1">
    <citation type="submission" date="2024-09" db="EMBL/GenBank/DDBJ databases">
        <authorList>
            <person name="Sun Q."/>
            <person name="Mori K."/>
        </authorList>
    </citation>
    <scope>NUCLEOTIDE SEQUENCE [LARGE SCALE GENOMIC DNA]</scope>
    <source>
        <strain evidence="2 3">TBRC 7907</strain>
    </source>
</reference>
<gene>
    <name evidence="2" type="ORF">ACFFQA_04435</name>
</gene>
<name>A0ABV5ZU41_9PSEU</name>
<keyword evidence="1" id="KW-0472">Membrane</keyword>
<keyword evidence="1" id="KW-0812">Transmembrane</keyword>
<dbReference type="Proteomes" id="UP001589693">
    <property type="component" value="Unassembled WGS sequence"/>
</dbReference>
<keyword evidence="3" id="KW-1185">Reference proteome</keyword>
<sequence length="61" mass="6174">MKGTALATFVYGRGASGALRAAFTGADHGVVRGKSNHDLFVASIAILVALGAVYTVSLLPL</sequence>
<accession>A0ABV5ZU41</accession>
<protein>
    <submittedName>
        <fullName evidence="2">Uncharacterized protein</fullName>
    </submittedName>
</protein>
<evidence type="ECO:0000256" key="1">
    <source>
        <dbReference type="SAM" id="Phobius"/>
    </source>
</evidence>
<feature type="transmembrane region" description="Helical" evidence="1">
    <location>
        <begin position="39"/>
        <end position="59"/>
    </location>
</feature>
<evidence type="ECO:0000313" key="3">
    <source>
        <dbReference type="Proteomes" id="UP001589693"/>
    </source>
</evidence>
<dbReference type="RefSeq" id="WP_377850310.1">
    <property type="nucleotide sequence ID" value="NZ_JBHLZU010000003.1"/>
</dbReference>
<organism evidence="2 3">
    <name type="scientific">Allokutzneria oryzae</name>
    <dbReference type="NCBI Taxonomy" id="1378989"/>
    <lineage>
        <taxon>Bacteria</taxon>
        <taxon>Bacillati</taxon>
        <taxon>Actinomycetota</taxon>
        <taxon>Actinomycetes</taxon>
        <taxon>Pseudonocardiales</taxon>
        <taxon>Pseudonocardiaceae</taxon>
        <taxon>Allokutzneria</taxon>
    </lineage>
</organism>